<feature type="compositionally biased region" description="Gly residues" evidence="2">
    <location>
        <begin position="210"/>
        <end position="225"/>
    </location>
</feature>
<sequence>MNLEELLKALGLLPEGQKFVEAIKTILAVKDGEVAKKSNQYKTLTQTLKETEDKLKTVTGHLTKFYDHTGIDDTAEDLDAALEEYIKGITSGKGDGKPAPEIAQLQKDLAKLQRELKKSIEAQTAAEKKAEEETAKRQTSEKNRVLLAALTENKAIKPDQLLKILSDRLKVTDDDSVVFVKEDGEEIKVQDGVKSYLDANPEFMQNYQNPGGGSGGGSSTGGQAGSFGKELAKQVSTQQTQSLQKGREFYFGKGE</sequence>
<accession>A0A498QZF6</accession>
<reference evidence="3 4" key="1">
    <citation type="submission" date="2018-06" db="EMBL/GenBank/DDBJ databases">
        <authorList>
            <person name="Strepis N."/>
        </authorList>
    </citation>
    <scope>NUCLEOTIDE SEQUENCE [LARGE SCALE GENOMIC DNA]</scope>
    <source>
        <strain evidence="3">LUCI</strain>
    </source>
</reference>
<feature type="compositionally biased region" description="Basic and acidic residues" evidence="2">
    <location>
        <begin position="245"/>
        <end position="255"/>
    </location>
</feature>
<evidence type="ECO:0000313" key="4">
    <source>
        <dbReference type="Proteomes" id="UP000277811"/>
    </source>
</evidence>
<dbReference type="AlphaFoldDB" id="A0A498QZF6"/>
<gene>
    <name evidence="3" type="ORF">LUCI_0786</name>
</gene>
<dbReference type="Proteomes" id="UP000277811">
    <property type="component" value="Unassembled WGS sequence"/>
</dbReference>
<dbReference type="OrthoDB" id="1625354at2"/>
<feature type="compositionally biased region" description="Polar residues" evidence="2">
    <location>
        <begin position="234"/>
        <end position="244"/>
    </location>
</feature>
<evidence type="ECO:0000256" key="2">
    <source>
        <dbReference type="SAM" id="MobiDB-lite"/>
    </source>
</evidence>
<dbReference type="EMBL" id="UPPP01000057">
    <property type="protein sequence ID" value="VBB05576.1"/>
    <property type="molecule type" value="Genomic_DNA"/>
</dbReference>
<keyword evidence="4" id="KW-1185">Reference proteome</keyword>
<feature type="coiled-coil region" evidence="1">
    <location>
        <begin position="102"/>
        <end position="133"/>
    </location>
</feature>
<evidence type="ECO:0008006" key="5">
    <source>
        <dbReference type="Google" id="ProtNLM"/>
    </source>
</evidence>
<proteinExistence type="predicted"/>
<feature type="region of interest" description="Disordered" evidence="2">
    <location>
        <begin position="202"/>
        <end position="255"/>
    </location>
</feature>
<evidence type="ECO:0000256" key="1">
    <source>
        <dbReference type="SAM" id="Coils"/>
    </source>
</evidence>
<keyword evidence="1" id="KW-0175">Coiled coil</keyword>
<protein>
    <recommendedName>
        <fullName evidence="5">Coil containing protein</fullName>
    </recommendedName>
</protein>
<dbReference type="RefSeq" id="WP_122626565.1">
    <property type="nucleotide sequence ID" value="NZ_UPPP01000057.1"/>
</dbReference>
<organism evidence="3 4">
    <name type="scientific">Lucifera butyrica</name>
    <dbReference type="NCBI Taxonomy" id="1351585"/>
    <lineage>
        <taxon>Bacteria</taxon>
        <taxon>Bacillati</taxon>
        <taxon>Bacillota</taxon>
        <taxon>Negativicutes</taxon>
        <taxon>Veillonellales</taxon>
        <taxon>Veillonellaceae</taxon>
        <taxon>Lucifera</taxon>
    </lineage>
</organism>
<name>A0A498QZF6_9FIRM</name>
<evidence type="ECO:0000313" key="3">
    <source>
        <dbReference type="EMBL" id="VBB05576.1"/>
    </source>
</evidence>